<evidence type="ECO:0000313" key="3">
    <source>
        <dbReference type="Proteomes" id="UP001597046"/>
    </source>
</evidence>
<protein>
    <submittedName>
        <fullName evidence="2">Uncharacterized protein</fullName>
    </submittedName>
</protein>
<feature type="region of interest" description="Disordered" evidence="1">
    <location>
        <begin position="1"/>
        <end position="70"/>
    </location>
</feature>
<dbReference type="Proteomes" id="UP001597046">
    <property type="component" value="Unassembled WGS sequence"/>
</dbReference>
<dbReference type="EMBL" id="JBHTKH010000001">
    <property type="protein sequence ID" value="MFD1053472.1"/>
    <property type="molecule type" value="Genomic_DNA"/>
</dbReference>
<proteinExistence type="predicted"/>
<name>A0ABW3MTA5_9MICO</name>
<feature type="compositionally biased region" description="Basic and acidic residues" evidence="1">
    <location>
        <begin position="1"/>
        <end position="14"/>
    </location>
</feature>
<accession>A0ABW3MTA5</accession>
<organism evidence="2 3">
    <name type="scientific">Terrabacter terrigena</name>
    <dbReference type="NCBI Taxonomy" id="574718"/>
    <lineage>
        <taxon>Bacteria</taxon>
        <taxon>Bacillati</taxon>
        <taxon>Actinomycetota</taxon>
        <taxon>Actinomycetes</taxon>
        <taxon>Micrococcales</taxon>
        <taxon>Intrasporangiaceae</taxon>
        <taxon>Terrabacter</taxon>
    </lineage>
</organism>
<gene>
    <name evidence="2" type="ORF">ACFQ2V_04065</name>
</gene>
<comment type="caution">
    <text evidence="2">The sequence shown here is derived from an EMBL/GenBank/DDBJ whole genome shotgun (WGS) entry which is preliminary data.</text>
</comment>
<evidence type="ECO:0000256" key="1">
    <source>
        <dbReference type="SAM" id="MobiDB-lite"/>
    </source>
</evidence>
<keyword evidence="3" id="KW-1185">Reference proteome</keyword>
<sequence>MLKQEGQHGPEDGGCHQIGGFPMTAQRPDPRVDVAEADLLEQETPVAPLETDEGVAEARSLPAPGTDSADVVDRLEQLQDVADADDEEYPHEV</sequence>
<evidence type="ECO:0000313" key="2">
    <source>
        <dbReference type="EMBL" id="MFD1053472.1"/>
    </source>
</evidence>
<reference evidence="3" key="1">
    <citation type="journal article" date="2019" name="Int. J. Syst. Evol. Microbiol.">
        <title>The Global Catalogue of Microorganisms (GCM) 10K type strain sequencing project: providing services to taxonomists for standard genome sequencing and annotation.</title>
        <authorList>
            <consortium name="The Broad Institute Genomics Platform"/>
            <consortium name="The Broad Institute Genome Sequencing Center for Infectious Disease"/>
            <person name="Wu L."/>
            <person name="Ma J."/>
        </authorList>
    </citation>
    <scope>NUCLEOTIDE SEQUENCE [LARGE SCALE GENOMIC DNA]</scope>
    <source>
        <strain evidence="3">CCUG 57508</strain>
    </source>
</reference>